<sequence length="434" mass="47717">MTSFVADLLVNPVIRQARRFSFSSLTSSVNTTAPGSPLRTAQARRYNHPEDIISETEENFYLGDDAEGSASSSPSSRSSVQPHPATDVADLREGHSQSDSALIPAAHNPFELPLRSVDSRRVGTQNEPMPPNDSNMDATDRPTDVDPSLRSDTYGRLVLPEDDGMGTLRKRILVVQAQDIDASEKARLMHQLLIEGYKRSQVTVQRERPFTPSSSGTSEQRSPQVQRPLDSFKFWQNSLAEAELAEAFNLTDADLEPTFAPKVSSTASTGDLEDPEYPDYRPLGCLATETMEGDIGERNAQVSGLTTLGNPDVAAVRDVRRRRHSSNVMNSSAIEPNLDSRIPERYRLARSVSPLPIPGPSLNGSVVGASGMENWEDEENQDILSLWSRVPRSIGSGEDEEDESDDNESSDEEVEEEEADESDDDDDFGLLGHR</sequence>
<feature type="compositionally biased region" description="Low complexity" evidence="1">
    <location>
        <begin position="69"/>
        <end position="79"/>
    </location>
</feature>
<feature type="region of interest" description="Disordered" evidence="1">
    <location>
        <begin position="379"/>
        <end position="434"/>
    </location>
</feature>
<accession>A0AAI8YP57</accession>
<feature type="compositionally biased region" description="Acidic residues" evidence="1">
    <location>
        <begin position="397"/>
        <end position="428"/>
    </location>
</feature>
<gene>
    <name evidence="2" type="ORF">KHLLAP_LOCUS12279</name>
</gene>
<dbReference type="AlphaFoldDB" id="A0AAI8YP57"/>
<protein>
    <submittedName>
        <fullName evidence="2">Uu.00g074360.m01.CDS01</fullName>
    </submittedName>
</protein>
<evidence type="ECO:0000256" key="1">
    <source>
        <dbReference type="SAM" id="MobiDB-lite"/>
    </source>
</evidence>
<feature type="region of interest" description="Disordered" evidence="1">
    <location>
        <begin position="63"/>
        <end position="86"/>
    </location>
</feature>
<feature type="region of interest" description="Disordered" evidence="1">
    <location>
        <begin position="204"/>
        <end position="226"/>
    </location>
</feature>
<name>A0AAI8YP57_9PEZI</name>
<feature type="region of interest" description="Disordered" evidence="1">
    <location>
        <begin position="121"/>
        <end position="158"/>
    </location>
</feature>
<keyword evidence="3" id="KW-1185">Reference proteome</keyword>
<evidence type="ECO:0000313" key="2">
    <source>
        <dbReference type="EMBL" id="CAJ2511811.1"/>
    </source>
</evidence>
<evidence type="ECO:0000313" key="3">
    <source>
        <dbReference type="Proteomes" id="UP001295740"/>
    </source>
</evidence>
<dbReference type="Proteomes" id="UP001295740">
    <property type="component" value="Unassembled WGS sequence"/>
</dbReference>
<reference evidence="2" key="1">
    <citation type="submission" date="2023-10" db="EMBL/GenBank/DDBJ databases">
        <authorList>
            <person name="Hackl T."/>
        </authorList>
    </citation>
    <scope>NUCLEOTIDE SEQUENCE</scope>
</reference>
<feature type="compositionally biased region" description="Polar residues" evidence="1">
    <location>
        <begin position="211"/>
        <end position="225"/>
    </location>
</feature>
<feature type="compositionally biased region" description="Polar residues" evidence="1">
    <location>
        <begin position="122"/>
        <end position="137"/>
    </location>
</feature>
<comment type="caution">
    <text evidence="2">The sequence shown here is derived from an EMBL/GenBank/DDBJ whole genome shotgun (WGS) entry which is preliminary data.</text>
</comment>
<feature type="compositionally biased region" description="Basic and acidic residues" evidence="1">
    <location>
        <begin position="138"/>
        <end position="149"/>
    </location>
</feature>
<feature type="region of interest" description="Disordered" evidence="1">
    <location>
        <begin position="27"/>
        <end position="47"/>
    </location>
</feature>
<proteinExistence type="predicted"/>
<dbReference type="EMBL" id="CAUWAG010000018">
    <property type="protein sequence ID" value="CAJ2511811.1"/>
    <property type="molecule type" value="Genomic_DNA"/>
</dbReference>
<organism evidence="2 3">
    <name type="scientific">Anthostomella pinea</name>
    <dbReference type="NCBI Taxonomy" id="933095"/>
    <lineage>
        <taxon>Eukaryota</taxon>
        <taxon>Fungi</taxon>
        <taxon>Dikarya</taxon>
        <taxon>Ascomycota</taxon>
        <taxon>Pezizomycotina</taxon>
        <taxon>Sordariomycetes</taxon>
        <taxon>Xylariomycetidae</taxon>
        <taxon>Xylariales</taxon>
        <taxon>Xylariaceae</taxon>
        <taxon>Anthostomella</taxon>
    </lineage>
</organism>